<dbReference type="Proteomes" id="UP001169760">
    <property type="component" value="Unassembled WGS sequence"/>
</dbReference>
<dbReference type="InterPro" id="IPR005084">
    <property type="entry name" value="CBM6"/>
</dbReference>
<dbReference type="PANTHER" id="PTHR34142">
    <property type="entry name" value="ENDO-BETA-1,4-GLUCANASE A"/>
    <property type="match status" value="1"/>
</dbReference>
<sequence>MMHTNLFNLKKHLFHTPLKLLACATLISGALHATADVPAMSVQGNKVLVGGEVKSLGGMSYFWSNNGWGGEKYYNASTVSFFKQDWKASIVRAAMGVEDAGGYFDDPQGSKQKVRTIVDAAIANDMYVIIDWHSHYANTHDWAAAVQFFQEMARDYGQYNNVIYEVYNEPLDIPWGHIKSYAETVIDAIRAIDPDNVIVVGTPRWSQGVKEASWDPINRNNIAYTLHFYSGSHGQWLRNDAAEAMNNGIALFVTEWGSVNANGDGAVNEGETAAWMNFMRDNGIHHANWSVNDKAEGASALNPGASTTGGWGDGDLTWSGHVVRGYLRDWNQIGSGNGNGNSTGCTEVSLPGTIEAEAYCAMDGIQTENTSDTNGGSNVGYIDAGDWMSYSVNVANAGTYTVSYRVASLGGGGVLSIENAGGSPVYGTLNVPQTGGWQEWTTVSHDISLQAGQQNIGIAAIEGGFNINWIALTPTGTNPNPVQSITLQAEDYSFMSGVQVENTSDNGGGMNVGWLDAGDWLAYHGIDIPASGQYTITYRVASQNGGGSLQLEQAGGGVVYGNLNVPSTGGWQSWVDVSHTVTLNAGIQDFGLGITSGGFNINWIKIEAIH</sequence>
<keyword evidence="2 4" id="KW-0378">Hydrolase</keyword>
<keyword evidence="1 5" id="KW-0732">Signal</keyword>
<dbReference type="InterPro" id="IPR018087">
    <property type="entry name" value="Glyco_hydro_5_CS"/>
</dbReference>
<dbReference type="PROSITE" id="PS51175">
    <property type="entry name" value="CBM6"/>
    <property type="match status" value="2"/>
</dbReference>
<dbReference type="Pfam" id="PF03422">
    <property type="entry name" value="CBM_6"/>
    <property type="match status" value="2"/>
</dbReference>
<evidence type="ECO:0000256" key="3">
    <source>
        <dbReference type="ARBA" id="ARBA00023295"/>
    </source>
</evidence>
<dbReference type="GO" id="GO:0004553">
    <property type="term" value="F:hydrolase activity, hydrolyzing O-glycosyl compounds"/>
    <property type="evidence" value="ECO:0007669"/>
    <property type="project" value="InterPro"/>
</dbReference>
<dbReference type="CDD" id="cd04080">
    <property type="entry name" value="CBM6_cellulase-like"/>
    <property type="match status" value="2"/>
</dbReference>
<evidence type="ECO:0000313" key="8">
    <source>
        <dbReference type="Proteomes" id="UP001169760"/>
    </source>
</evidence>
<dbReference type="AlphaFoldDB" id="A0AAW7XAU9"/>
<dbReference type="Gene3D" id="3.20.20.80">
    <property type="entry name" value="Glycosidases"/>
    <property type="match status" value="1"/>
</dbReference>
<dbReference type="PROSITE" id="PS00659">
    <property type="entry name" value="GLYCOSYL_HYDROL_F5"/>
    <property type="match status" value="1"/>
</dbReference>
<dbReference type="GO" id="GO:0000272">
    <property type="term" value="P:polysaccharide catabolic process"/>
    <property type="evidence" value="ECO:0007669"/>
    <property type="project" value="InterPro"/>
</dbReference>
<dbReference type="PANTHER" id="PTHR34142:SF1">
    <property type="entry name" value="GLYCOSIDE HYDROLASE FAMILY 5 DOMAIN-CONTAINING PROTEIN"/>
    <property type="match status" value="1"/>
</dbReference>
<dbReference type="Pfam" id="PF00150">
    <property type="entry name" value="Cellulase"/>
    <property type="match status" value="1"/>
</dbReference>
<comment type="similarity">
    <text evidence="4">Belongs to the glycosyl hydrolase 5 (cellulase A) family.</text>
</comment>
<dbReference type="InterPro" id="IPR001547">
    <property type="entry name" value="Glyco_hydro_5"/>
</dbReference>
<dbReference type="EMBL" id="JAUOPB010000018">
    <property type="protein sequence ID" value="MDO6424787.1"/>
    <property type="molecule type" value="Genomic_DNA"/>
</dbReference>
<proteinExistence type="inferred from homology"/>
<evidence type="ECO:0000256" key="5">
    <source>
        <dbReference type="SAM" id="SignalP"/>
    </source>
</evidence>
<name>A0AAW7XAU9_9GAMM</name>
<accession>A0AAW7XAU9</accession>
<dbReference type="InterPro" id="IPR006584">
    <property type="entry name" value="Cellulose-bd_IV"/>
</dbReference>
<feature type="signal peptide" evidence="5">
    <location>
        <begin position="1"/>
        <end position="35"/>
    </location>
</feature>
<dbReference type="GO" id="GO:0030246">
    <property type="term" value="F:carbohydrate binding"/>
    <property type="evidence" value="ECO:0007669"/>
    <property type="project" value="InterPro"/>
</dbReference>
<dbReference type="SUPFAM" id="SSF49785">
    <property type="entry name" value="Galactose-binding domain-like"/>
    <property type="match status" value="2"/>
</dbReference>
<dbReference type="RefSeq" id="WP_303493993.1">
    <property type="nucleotide sequence ID" value="NZ_JAUOPB010000018.1"/>
</dbReference>
<protein>
    <submittedName>
        <fullName evidence="7">Carbohydrate-binding protein</fullName>
    </submittedName>
</protein>
<gene>
    <name evidence="7" type="ORF">Q4521_20015</name>
</gene>
<dbReference type="InterPro" id="IPR017853">
    <property type="entry name" value="GH"/>
</dbReference>
<dbReference type="SMART" id="SM00606">
    <property type="entry name" value="CBD_IV"/>
    <property type="match status" value="2"/>
</dbReference>
<dbReference type="InterPro" id="IPR008979">
    <property type="entry name" value="Galactose-bd-like_sf"/>
</dbReference>
<organism evidence="7 8">
    <name type="scientific">Saccharophagus degradans</name>
    <dbReference type="NCBI Taxonomy" id="86304"/>
    <lineage>
        <taxon>Bacteria</taxon>
        <taxon>Pseudomonadati</taxon>
        <taxon>Pseudomonadota</taxon>
        <taxon>Gammaproteobacteria</taxon>
        <taxon>Cellvibrionales</taxon>
        <taxon>Cellvibrionaceae</taxon>
        <taxon>Saccharophagus</taxon>
    </lineage>
</organism>
<feature type="domain" description="CBM6" evidence="6">
    <location>
        <begin position="352"/>
        <end position="473"/>
    </location>
</feature>
<evidence type="ECO:0000256" key="4">
    <source>
        <dbReference type="RuleBase" id="RU361153"/>
    </source>
</evidence>
<evidence type="ECO:0000256" key="2">
    <source>
        <dbReference type="ARBA" id="ARBA00022801"/>
    </source>
</evidence>
<dbReference type="SUPFAM" id="SSF51445">
    <property type="entry name" value="(Trans)glycosidases"/>
    <property type="match status" value="1"/>
</dbReference>
<keyword evidence="3 4" id="KW-0326">Glycosidase</keyword>
<reference evidence="7" key="1">
    <citation type="submission" date="2023-07" db="EMBL/GenBank/DDBJ databases">
        <title>Genome content predicts the carbon catabolic preferences of heterotrophic bacteria.</title>
        <authorList>
            <person name="Gralka M."/>
        </authorList>
    </citation>
    <scope>NUCLEOTIDE SEQUENCE</scope>
    <source>
        <strain evidence="7">I3M17_2</strain>
    </source>
</reference>
<evidence type="ECO:0000313" key="7">
    <source>
        <dbReference type="EMBL" id="MDO6424787.1"/>
    </source>
</evidence>
<evidence type="ECO:0000259" key="6">
    <source>
        <dbReference type="PROSITE" id="PS51175"/>
    </source>
</evidence>
<feature type="domain" description="CBM6" evidence="6">
    <location>
        <begin position="485"/>
        <end position="607"/>
    </location>
</feature>
<evidence type="ECO:0000256" key="1">
    <source>
        <dbReference type="ARBA" id="ARBA00022729"/>
    </source>
</evidence>
<dbReference type="Gene3D" id="2.60.120.260">
    <property type="entry name" value="Galactose-binding domain-like"/>
    <property type="match status" value="2"/>
</dbReference>
<feature type="chain" id="PRO_5043555210" evidence="5">
    <location>
        <begin position="36"/>
        <end position="610"/>
    </location>
</feature>
<comment type="caution">
    <text evidence="7">The sequence shown here is derived from an EMBL/GenBank/DDBJ whole genome shotgun (WGS) entry which is preliminary data.</text>
</comment>